<evidence type="ECO:0000313" key="4">
    <source>
        <dbReference type="Proteomes" id="UP000642919"/>
    </source>
</evidence>
<dbReference type="PANTHER" id="PTHR42693">
    <property type="entry name" value="ARYLSULFATASE FAMILY MEMBER"/>
    <property type="match status" value="1"/>
</dbReference>
<dbReference type="GO" id="GO:0004065">
    <property type="term" value="F:arylsulfatase activity"/>
    <property type="evidence" value="ECO:0007669"/>
    <property type="project" value="TreeGrafter"/>
</dbReference>
<evidence type="ECO:0000313" key="3">
    <source>
        <dbReference type="EMBL" id="MBB6090145.1"/>
    </source>
</evidence>
<name>A0A841HDG5_HALSI</name>
<dbReference type="InterPro" id="IPR017850">
    <property type="entry name" value="Alkaline_phosphatase_core_sf"/>
</dbReference>
<evidence type="ECO:0000256" key="1">
    <source>
        <dbReference type="ARBA" id="ARBA00008779"/>
    </source>
</evidence>
<dbReference type="Pfam" id="PF00884">
    <property type="entry name" value="Sulfatase"/>
    <property type="match status" value="1"/>
</dbReference>
<comment type="similarity">
    <text evidence="1">Belongs to the sulfatase family.</text>
</comment>
<proteinExistence type="inferred from homology"/>
<dbReference type="AlphaFoldDB" id="A0A841HDG5"/>
<dbReference type="GeneID" id="68693851"/>
<evidence type="ECO:0000259" key="2">
    <source>
        <dbReference type="Pfam" id="PF00884"/>
    </source>
</evidence>
<feature type="domain" description="Sulfatase N-terminal" evidence="2">
    <location>
        <begin position="29"/>
        <end position="334"/>
    </location>
</feature>
<dbReference type="RefSeq" id="WP_010902756.1">
    <property type="nucleotide sequence ID" value="NZ_JACHGX010000004.1"/>
</dbReference>
<protein>
    <submittedName>
        <fullName evidence="3">Arylsulfatase A-like enzyme</fullName>
    </submittedName>
</protein>
<dbReference type="InterPro" id="IPR000917">
    <property type="entry name" value="Sulfatase_N"/>
</dbReference>
<sequence>MAESGSDIALVVLDALRKDAFDAHFSWMDGVRYENAWSTTHYSPAAHGSLFTGKYGSEIGVHAKSPTLDCDQPTLAELLRDSGYETHGFSANTYISKYFDFDRGFDEFHSRTRVVGGNETAFNWPQFIKENKDAGWRKYPRLMREIARSDAKLLSSIKNGAEIKLKDIGLIDDDNTYEDGREALNYIQAASFASDHEFVFLNLMDAHGPYLAPPSYRTKEPERTLPPATFSDAEDDVDSEALKTAYEDCVRYLSDIYAEIHEELLTEFDYVITLADHGEAFGEYGTWSHSDLSPQVTNVPLAISSEDGLEEFSPTGKPVNLHDVFQTVLDLAGVEPETSTRGQSLRAAKFDADRVAFLETHGLSNERLNGILEEEHSQEIVDKYDKRLSAIATASGYVFEQFGETIESVGDPVPDAERRMQELAAGIDRRTDAKAVEVSDEVYEQLEELGYT</sequence>
<dbReference type="EMBL" id="JACHGX010000004">
    <property type="protein sequence ID" value="MBB6090145.1"/>
    <property type="molecule type" value="Genomic_DNA"/>
</dbReference>
<dbReference type="PANTHER" id="PTHR42693:SF33">
    <property type="entry name" value="ARYLSULFATASE"/>
    <property type="match status" value="1"/>
</dbReference>
<dbReference type="OMA" id="AWSTSHW"/>
<dbReference type="Gene3D" id="3.40.720.10">
    <property type="entry name" value="Alkaline Phosphatase, subunit A"/>
    <property type="match status" value="1"/>
</dbReference>
<gene>
    <name evidence="3" type="ORF">HNR49_001518</name>
</gene>
<organism evidence="3 4">
    <name type="scientific">Halobacterium salinarum</name>
    <name type="common">Halobacterium halobium</name>
    <dbReference type="NCBI Taxonomy" id="2242"/>
    <lineage>
        <taxon>Archaea</taxon>
        <taxon>Methanobacteriati</taxon>
        <taxon>Methanobacteriota</taxon>
        <taxon>Stenosarchaea group</taxon>
        <taxon>Halobacteria</taxon>
        <taxon>Halobacteriales</taxon>
        <taxon>Halobacteriaceae</taxon>
        <taxon>Halobacterium</taxon>
    </lineage>
</organism>
<dbReference type="Proteomes" id="UP000642919">
    <property type="component" value="Unassembled WGS sequence"/>
</dbReference>
<dbReference type="InterPro" id="IPR050738">
    <property type="entry name" value="Sulfatase"/>
</dbReference>
<reference evidence="3" key="1">
    <citation type="submission" date="2020-08" db="EMBL/GenBank/DDBJ databases">
        <title>Genomic Encyclopedia of Type Strains, Phase IV (KMG-IV): sequencing the most valuable type-strain genomes for metagenomic binning, comparative biology and taxonomic classification.</title>
        <authorList>
            <person name="Goeker M."/>
        </authorList>
    </citation>
    <scope>NUCLEOTIDE SEQUENCE</scope>
    <source>
        <strain evidence="3">DSM 669</strain>
    </source>
</reference>
<dbReference type="SUPFAM" id="SSF53649">
    <property type="entry name" value="Alkaline phosphatase-like"/>
    <property type="match status" value="1"/>
</dbReference>
<comment type="caution">
    <text evidence="3">The sequence shown here is derived from an EMBL/GenBank/DDBJ whole genome shotgun (WGS) entry which is preliminary data.</text>
</comment>
<accession>A0A841HDG5</accession>